<dbReference type="SUPFAM" id="SSF56601">
    <property type="entry name" value="beta-lactamase/transpeptidase-like"/>
    <property type="match status" value="1"/>
</dbReference>
<dbReference type="InterPro" id="IPR001466">
    <property type="entry name" value="Beta-lactam-related"/>
</dbReference>
<dbReference type="Gene3D" id="3.40.710.10">
    <property type="entry name" value="DD-peptidase/beta-lactamase superfamily"/>
    <property type="match status" value="1"/>
</dbReference>
<dbReference type="PANTHER" id="PTHR22935:SF95">
    <property type="entry name" value="BETA-LACTAMASE-LIKE 1-RELATED"/>
    <property type="match status" value="1"/>
</dbReference>
<evidence type="ECO:0000313" key="3">
    <source>
        <dbReference type="EMBL" id="VAW52842.1"/>
    </source>
</evidence>
<accession>A0A3B0WNW0</accession>
<proteinExistence type="inferred from homology"/>
<reference evidence="3" key="1">
    <citation type="submission" date="2018-06" db="EMBL/GenBank/DDBJ databases">
        <authorList>
            <person name="Zhirakovskaya E."/>
        </authorList>
    </citation>
    <scope>NUCLEOTIDE SEQUENCE</scope>
</reference>
<dbReference type="InterPro" id="IPR051478">
    <property type="entry name" value="Beta-lactamase-like_AB/R"/>
</dbReference>
<evidence type="ECO:0000259" key="2">
    <source>
        <dbReference type="Pfam" id="PF00144"/>
    </source>
</evidence>
<organism evidence="3">
    <name type="scientific">hydrothermal vent metagenome</name>
    <dbReference type="NCBI Taxonomy" id="652676"/>
    <lineage>
        <taxon>unclassified sequences</taxon>
        <taxon>metagenomes</taxon>
        <taxon>ecological metagenomes</taxon>
    </lineage>
</organism>
<dbReference type="AlphaFoldDB" id="A0A3B0WNW0"/>
<dbReference type="PROSITE" id="PS51257">
    <property type="entry name" value="PROKAR_LIPOPROTEIN"/>
    <property type="match status" value="1"/>
</dbReference>
<dbReference type="Pfam" id="PF00144">
    <property type="entry name" value="Beta-lactamase"/>
    <property type="match status" value="1"/>
</dbReference>
<sequence>MKYNKVAVVAILITLTVTGCTSAPQRPATINKGDYGYLKEYLSWSISKKMDQYNIKGLSIAIIDGQKIVWQKGFGLADEEKNIPASSKTVYRIGSISKVITAAQIMRLQQSGKINIDDPVTKYITDFSIANRFENTKPITLRALLSHHSGLPSDILAGMWVHDPVSLSKLTDEIKSESLTSPPQSMYKYSNIGYSVLGKIIEVVENKPFPQVMSESFLQPLGMKHSSFNLTPKIKKFYAEGYRDGEIVDKTPLRDIPAGAMLSNVEDMGNFLRYLFSGKSISDNTHIQPKSNEIFTPQYAGLPLDFNHKIGLDWIIGGLTSSIEGDIFWHNGAAVPHQAHISLLPNKKLGIVILANTDEASQFITELGVKSLELAVEAKFARKLPELVEPKNIVEVNVADNILDEYVGNYVVFGNMTAISRKENHLEIELWGNKLNLIPISNDTFIPQANALGFISIPLLKYSLQFKTVQGKSLALLRGLPAPFAFQKIPKYIISETWKKRLGAYQTNTHDELFKLNNLQLEINNGVLLFNTTIQGKSSDSGTKLKIALTPISDTEAIVTGLENGEGNTVKIIKTGASENIYYSGFIFSPIDKKKLNVIE</sequence>
<protein>
    <recommendedName>
        <fullName evidence="2">Beta-lactamase-related domain-containing protein</fullName>
    </recommendedName>
</protein>
<gene>
    <name evidence="3" type="ORF">MNBD_GAMMA06-1131</name>
</gene>
<evidence type="ECO:0000256" key="1">
    <source>
        <dbReference type="ARBA" id="ARBA00038473"/>
    </source>
</evidence>
<feature type="domain" description="Beta-lactamase-related" evidence="2">
    <location>
        <begin position="46"/>
        <end position="359"/>
    </location>
</feature>
<dbReference type="InterPro" id="IPR012338">
    <property type="entry name" value="Beta-lactam/transpept-like"/>
</dbReference>
<dbReference type="EMBL" id="UOFD01000052">
    <property type="protein sequence ID" value="VAW52842.1"/>
    <property type="molecule type" value="Genomic_DNA"/>
</dbReference>
<dbReference type="PANTHER" id="PTHR22935">
    <property type="entry name" value="PENICILLIN-BINDING PROTEIN"/>
    <property type="match status" value="1"/>
</dbReference>
<comment type="similarity">
    <text evidence="1">Belongs to the beta-lactamase family.</text>
</comment>
<name>A0A3B0WNW0_9ZZZZ</name>